<dbReference type="PROSITE" id="PS50166">
    <property type="entry name" value="IMPORTIN_B_NT"/>
    <property type="match status" value="1"/>
</dbReference>
<dbReference type="OrthoDB" id="760868at2759"/>
<evidence type="ECO:0000256" key="2">
    <source>
        <dbReference type="ARBA" id="ARBA00004496"/>
    </source>
</evidence>
<accession>A0A0C3BUN6</accession>
<reference evidence="9 10" key="1">
    <citation type="submission" date="2014-04" db="EMBL/GenBank/DDBJ databases">
        <authorList>
            <consortium name="DOE Joint Genome Institute"/>
            <person name="Kuo A."/>
            <person name="Tarkka M."/>
            <person name="Buscot F."/>
            <person name="Kohler A."/>
            <person name="Nagy L.G."/>
            <person name="Floudas D."/>
            <person name="Copeland A."/>
            <person name="Barry K.W."/>
            <person name="Cichocki N."/>
            <person name="Veneault-Fourrey C."/>
            <person name="LaButti K."/>
            <person name="Lindquist E.A."/>
            <person name="Lipzen A."/>
            <person name="Lundell T."/>
            <person name="Morin E."/>
            <person name="Murat C."/>
            <person name="Sun H."/>
            <person name="Tunlid A."/>
            <person name="Henrissat B."/>
            <person name="Grigoriev I.V."/>
            <person name="Hibbett D.S."/>
            <person name="Martin F."/>
            <person name="Nordberg H.P."/>
            <person name="Cantor M.N."/>
            <person name="Hua S.X."/>
        </authorList>
    </citation>
    <scope>NUCLEOTIDE SEQUENCE [LARGE SCALE GENOMIC DNA]</scope>
    <source>
        <strain evidence="9 10">F 1598</strain>
    </source>
</reference>
<gene>
    <name evidence="9" type="ORF">PILCRDRAFT_821896</name>
</gene>
<dbReference type="PANTHER" id="PTHR10997">
    <property type="entry name" value="IMPORTIN-7, 8, 11"/>
    <property type="match status" value="1"/>
</dbReference>
<evidence type="ECO:0000259" key="8">
    <source>
        <dbReference type="PROSITE" id="PS50166"/>
    </source>
</evidence>
<dbReference type="InterPro" id="IPR016024">
    <property type="entry name" value="ARM-type_fold"/>
</dbReference>
<evidence type="ECO:0000256" key="6">
    <source>
        <dbReference type="ARBA" id="ARBA00023242"/>
    </source>
</evidence>
<dbReference type="Proteomes" id="UP000054166">
    <property type="component" value="Unassembled WGS sequence"/>
</dbReference>
<dbReference type="GO" id="GO:0031267">
    <property type="term" value="F:small GTPase binding"/>
    <property type="evidence" value="ECO:0007669"/>
    <property type="project" value="InterPro"/>
</dbReference>
<name>A0A0C3BUN6_PILCF</name>
<evidence type="ECO:0000256" key="1">
    <source>
        <dbReference type="ARBA" id="ARBA00004123"/>
    </source>
</evidence>
<feature type="region of interest" description="Disordered" evidence="7">
    <location>
        <begin position="956"/>
        <end position="981"/>
    </location>
</feature>
<dbReference type="InterPro" id="IPR011989">
    <property type="entry name" value="ARM-like"/>
</dbReference>
<dbReference type="HOGENOM" id="CLU_004196_0_0_1"/>
<comment type="subcellular location">
    <subcellularLocation>
        <location evidence="2">Cytoplasm</location>
    </subcellularLocation>
    <subcellularLocation>
        <location evidence="1">Nucleus</location>
    </subcellularLocation>
</comment>
<dbReference type="STRING" id="765440.A0A0C3BUN6"/>
<keyword evidence="4" id="KW-0963">Cytoplasm</keyword>
<dbReference type="GO" id="GO:0006606">
    <property type="term" value="P:protein import into nucleus"/>
    <property type="evidence" value="ECO:0007669"/>
    <property type="project" value="TreeGrafter"/>
</dbReference>
<keyword evidence="3" id="KW-0813">Transport</keyword>
<dbReference type="SUPFAM" id="SSF48371">
    <property type="entry name" value="ARM repeat"/>
    <property type="match status" value="1"/>
</dbReference>
<dbReference type="PANTHER" id="PTHR10997:SF18">
    <property type="entry name" value="D-IMPORTIN 7_RANBP7"/>
    <property type="match status" value="1"/>
</dbReference>
<dbReference type="InParanoid" id="A0A0C3BUN6"/>
<evidence type="ECO:0000313" key="10">
    <source>
        <dbReference type="Proteomes" id="UP000054166"/>
    </source>
</evidence>
<keyword evidence="10" id="KW-1185">Reference proteome</keyword>
<feature type="domain" description="Importin N-terminal" evidence="8">
    <location>
        <begin position="24"/>
        <end position="103"/>
    </location>
</feature>
<dbReference type="FunCoup" id="A0A0C3BUN6">
    <property type="interactions" value="783"/>
</dbReference>
<dbReference type="GO" id="GO:0005829">
    <property type="term" value="C:cytosol"/>
    <property type="evidence" value="ECO:0007669"/>
    <property type="project" value="TreeGrafter"/>
</dbReference>
<dbReference type="GO" id="GO:0005635">
    <property type="term" value="C:nuclear envelope"/>
    <property type="evidence" value="ECO:0007669"/>
    <property type="project" value="TreeGrafter"/>
</dbReference>
<dbReference type="Pfam" id="PF03810">
    <property type="entry name" value="IBN_N"/>
    <property type="match status" value="1"/>
</dbReference>
<evidence type="ECO:0000256" key="5">
    <source>
        <dbReference type="ARBA" id="ARBA00022927"/>
    </source>
</evidence>
<evidence type="ECO:0000256" key="4">
    <source>
        <dbReference type="ARBA" id="ARBA00022490"/>
    </source>
</evidence>
<evidence type="ECO:0000313" key="9">
    <source>
        <dbReference type="EMBL" id="KIM81057.1"/>
    </source>
</evidence>
<dbReference type="AlphaFoldDB" id="A0A0C3BUN6"/>
<feature type="compositionally biased region" description="Basic and acidic residues" evidence="7">
    <location>
        <begin position="956"/>
        <end position="965"/>
    </location>
</feature>
<dbReference type="Gene3D" id="1.25.10.10">
    <property type="entry name" value="Leucine-rich Repeat Variant"/>
    <property type="match status" value="1"/>
</dbReference>
<dbReference type="EMBL" id="KN833001">
    <property type="protein sequence ID" value="KIM81057.1"/>
    <property type="molecule type" value="Genomic_DNA"/>
</dbReference>
<protein>
    <recommendedName>
        <fullName evidence="8">Importin N-terminal domain-containing protein</fullName>
    </recommendedName>
</protein>
<keyword evidence="6" id="KW-0539">Nucleus</keyword>
<dbReference type="InterPro" id="IPR001494">
    <property type="entry name" value="Importin-beta_N"/>
</dbReference>
<evidence type="ECO:0000256" key="3">
    <source>
        <dbReference type="ARBA" id="ARBA00022448"/>
    </source>
</evidence>
<keyword evidence="5" id="KW-0653">Protein transport</keyword>
<proteinExistence type="predicted"/>
<dbReference type="SMART" id="SM00913">
    <property type="entry name" value="IBN_N"/>
    <property type="match status" value="1"/>
</dbReference>
<evidence type="ECO:0000256" key="7">
    <source>
        <dbReference type="SAM" id="MobiDB-lite"/>
    </source>
</evidence>
<organism evidence="9 10">
    <name type="scientific">Piloderma croceum (strain F 1598)</name>
    <dbReference type="NCBI Taxonomy" id="765440"/>
    <lineage>
        <taxon>Eukaryota</taxon>
        <taxon>Fungi</taxon>
        <taxon>Dikarya</taxon>
        <taxon>Basidiomycota</taxon>
        <taxon>Agaricomycotina</taxon>
        <taxon>Agaricomycetes</taxon>
        <taxon>Agaricomycetidae</taxon>
        <taxon>Atheliales</taxon>
        <taxon>Atheliaceae</taxon>
        <taxon>Piloderma</taxon>
    </lineage>
</organism>
<reference evidence="10" key="2">
    <citation type="submission" date="2015-01" db="EMBL/GenBank/DDBJ databases">
        <title>Evolutionary Origins and Diversification of the Mycorrhizal Mutualists.</title>
        <authorList>
            <consortium name="DOE Joint Genome Institute"/>
            <consortium name="Mycorrhizal Genomics Consortium"/>
            <person name="Kohler A."/>
            <person name="Kuo A."/>
            <person name="Nagy L.G."/>
            <person name="Floudas D."/>
            <person name="Copeland A."/>
            <person name="Barry K.W."/>
            <person name="Cichocki N."/>
            <person name="Veneault-Fourrey C."/>
            <person name="LaButti K."/>
            <person name="Lindquist E.A."/>
            <person name="Lipzen A."/>
            <person name="Lundell T."/>
            <person name="Morin E."/>
            <person name="Murat C."/>
            <person name="Riley R."/>
            <person name="Ohm R."/>
            <person name="Sun H."/>
            <person name="Tunlid A."/>
            <person name="Henrissat B."/>
            <person name="Grigoriev I.V."/>
            <person name="Hibbett D.S."/>
            <person name="Martin F."/>
        </authorList>
    </citation>
    <scope>NUCLEOTIDE SEQUENCE [LARGE SCALE GENOMIC DNA]</scope>
    <source>
        <strain evidence="10">F 1598</strain>
    </source>
</reference>
<sequence length="1045" mass="117385">MDLQTLSNLFATTYNPDPNVRKAAELQIRKVGGEEGMVAALLQIIAHDNVDLATRQACAVYLKNRVATSYFVADPSRQRPDQTPIAQSDRDALKASILRLLATSPSRSITGQLSATFKTIVAHDFPEDWPGLLNEVKALLTSNEIREVGAGCVATVEVVRAFRFRQKNDMMPEVVDKLFPTLVSIATNMVAAPPTASQDIPTMLHLILKTYKTSLVMHLSKHQQSAESLVPWGRLFFQLVNLQIPKDAVPEDEDERERSEWWKAKKWAYATLGRLFHRFGNPSQLPSPMQDEYGAFAQHFVTTFAPEIFKVYIHQVELFVSGQVWLSKKSQYHIFQFFTECVKPKSTWQLLRPHFETLVSSFVFPQMSFTPAKQELWETDPVDYVRISVDEYENFASPVSAATSFLLSLASSRTKVTFMPILTFINTVLRSHAAPAQRFGALNMTAALGAFIMGHPAVKESMEQFMLQHVFVEFTAPEPYLRAIACEVLGTVEKCGIKWTSEENVSQHFAAIAAAMDDPELPVRVQAVLALTEMVTVHDSVRAAVAPRVEKVFQDLLKLCDETELDILNHSMETMVQNFQTEVLPVAAQLTARLCGSYMRIAREAASQDEADGHNANLEAIMENNTEDDKIYAAMGVAKTIGTIVSSVESVPEILAQVQEVIVPIIMYSLEHKIIDLFDNMYDLVDSLTFKLRSISPSMWPVFELTYKLFKADAVDFLEEMLPSLDNFVSFGTDAFKSRVDYRQMVLDIYTTCMASDQLGENDRVNGCKLAESILLNLRGHVDDQLQTIITTALELQKKADSVALRLANLEVLINTVLYNPSAALHLMELYRSGTSRVFFDQWFAAINSDTKLPRVHDKRLSIIALSSLMEMDPSAIPDVLKEGWPGIVGAALKLFKDLPKAMEARQALEDAFEEDSDDEDLIDDTKLLNFNEDEEDVWDEDSAYLEMLAKEGARLREKSDKLAEGEEVEDSDDEEDEVEEELGYISPLDKVNPYSTFKQALTSFQMQNSTNYQAATTSLTIEQQTLLMEVMRIADQPETETAQA</sequence>
<feature type="compositionally biased region" description="Acidic residues" evidence="7">
    <location>
        <begin position="966"/>
        <end position="981"/>
    </location>
</feature>